<feature type="domain" description="Aminotransferase class V" evidence="12">
    <location>
        <begin position="181"/>
        <end position="387"/>
    </location>
</feature>
<reference evidence="13" key="1">
    <citation type="submission" date="2021-12" db="EMBL/GenBank/DDBJ databases">
        <authorList>
            <person name="Zaccaron A."/>
            <person name="Stergiopoulos I."/>
        </authorList>
    </citation>
    <scope>NUCLEOTIDE SEQUENCE</scope>
    <source>
        <strain evidence="13">Race5_Kim</strain>
    </source>
</reference>
<keyword evidence="14" id="KW-1185">Reference proteome</keyword>
<keyword evidence="8" id="KW-0663">Pyridoxal phosphate</keyword>
<evidence type="ECO:0000256" key="9">
    <source>
        <dbReference type="ARBA" id="ARBA00023299"/>
    </source>
</evidence>
<dbReference type="InterPro" id="IPR022278">
    <property type="entry name" value="Pser_aminoTfrase"/>
</dbReference>
<dbReference type="PIRSF" id="PIRSF000525">
    <property type="entry name" value="SerC"/>
    <property type="match status" value="1"/>
</dbReference>
<dbReference type="KEGG" id="ffu:CLAFUR5_03231"/>
<dbReference type="EC" id="2.6.1.52" evidence="4"/>
<dbReference type="FunFam" id="3.40.640.10:FF:000010">
    <property type="entry name" value="Phosphoserine aminotransferase"/>
    <property type="match status" value="1"/>
</dbReference>
<comment type="pathway">
    <text evidence="2">Amino-acid biosynthesis; L-serine biosynthesis; L-serine from 3-phospho-D-glycerate: step 2/3.</text>
</comment>
<comment type="catalytic activity">
    <reaction evidence="10">
        <text>4-(phosphooxy)-L-threonine + 2-oxoglutarate = (R)-3-hydroxy-2-oxo-4-phosphooxybutanoate + L-glutamate</text>
        <dbReference type="Rhea" id="RHEA:16573"/>
        <dbReference type="ChEBI" id="CHEBI:16810"/>
        <dbReference type="ChEBI" id="CHEBI:29985"/>
        <dbReference type="ChEBI" id="CHEBI:58452"/>
        <dbReference type="ChEBI" id="CHEBI:58538"/>
        <dbReference type="EC" id="2.6.1.52"/>
    </reaction>
</comment>
<dbReference type="InterPro" id="IPR000192">
    <property type="entry name" value="Aminotrans_V_dom"/>
</dbReference>
<keyword evidence="9" id="KW-0718">Serine biosynthesis</keyword>
<dbReference type="SUPFAM" id="SSF53383">
    <property type="entry name" value="PLP-dependent transferases"/>
    <property type="match status" value="1"/>
</dbReference>
<dbReference type="InterPro" id="IPR015424">
    <property type="entry name" value="PyrdxlP-dep_Trfase"/>
</dbReference>
<dbReference type="GO" id="GO:0004648">
    <property type="term" value="F:O-phospho-L-serine:2-oxoglutarate aminotransferase activity"/>
    <property type="evidence" value="ECO:0007669"/>
    <property type="project" value="UniProtKB-EC"/>
</dbReference>
<comment type="similarity">
    <text evidence="3">Belongs to the class-V pyridoxal-phosphate-dependent aminotransferase family. SerC subfamily.</text>
</comment>
<evidence type="ECO:0000256" key="4">
    <source>
        <dbReference type="ARBA" id="ARBA00013030"/>
    </source>
</evidence>
<dbReference type="NCBIfam" id="NF003764">
    <property type="entry name" value="PRK05355.1"/>
    <property type="match status" value="1"/>
</dbReference>
<keyword evidence="5 13" id="KW-0032">Aminotransferase</keyword>
<dbReference type="GO" id="GO:0005737">
    <property type="term" value="C:cytoplasm"/>
    <property type="evidence" value="ECO:0007669"/>
    <property type="project" value="TreeGrafter"/>
</dbReference>
<comment type="catalytic activity">
    <reaction evidence="11">
        <text>O-phospho-L-serine + 2-oxoglutarate = 3-phosphooxypyruvate + L-glutamate</text>
        <dbReference type="Rhea" id="RHEA:14329"/>
        <dbReference type="ChEBI" id="CHEBI:16810"/>
        <dbReference type="ChEBI" id="CHEBI:18110"/>
        <dbReference type="ChEBI" id="CHEBI:29985"/>
        <dbReference type="ChEBI" id="CHEBI:57524"/>
        <dbReference type="EC" id="2.6.1.52"/>
    </reaction>
</comment>
<sequence length="418" mass="45270">MPSRDSIHYFGAGPAPLPTPVLEEASKVILNYNDSGIGITEISHRSGDANAILARTQKALRQLLDIPESDGPDGYQILFLQGGGSGGFSDVVSNLVSVWVANQLKNVGGDETKLREMVAKNLKLDYFVTGSWSLKASQEAARLVGGEHVNIVTDARKQNDGKFGKIPEQSSWAPTPDADSVALTYYCDNETVDGVEFQAAPDGANLVADMSSNFLSRAVDVKKHAVIFGGAQKNIGTTGITIYIISNKVLPPHAEYAKPELMRKLGLSVSPIVFDYPTIAKNNSLYNTLPIFDVWIAGKVMERLLELHPSSGGARIAGQQAESEKKSQLLYSVLDKNEIYRVVPDKSIRSRMNICFRIKGGDDDVEKAFLKGAEELGLKGLKGHRSVGGIRCSNYNAVPVVAAEKLAMYLEDFAAKQP</sequence>
<dbReference type="HAMAP" id="MF_00160">
    <property type="entry name" value="SerC_aminotrans_5"/>
    <property type="match status" value="1"/>
</dbReference>
<evidence type="ECO:0000256" key="1">
    <source>
        <dbReference type="ARBA" id="ARBA00001933"/>
    </source>
</evidence>
<dbReference type="OrthoDB" id="1703350at2759"/>
<evidence type="ECO:0000259" key="12">
    <source>
        <dbReference type="Pfam" id="PF00266"/>
    </source>
</evidence>
<evidence type="ECO:0000256" key="3">
    <source>
        <dbReference type="ARBA" id="ARBA00006904"/>
    </source>
</evidence>
<dbReference type="GeneID" id="71983109"/>
<dbReference type="GO" id="GO:0006564">
    <property type="term" value="P:L-serine biosynthetic process"/>
    <property type="evidence" value="ECO:0007669"/>
    <property type="project" value="UniProtKB-KW"/>
</dbReference>
<evidence type="ECO:0000256" key="2">
    <source>
        <dbReference type="ARBA" id="ARBA00005099"/>
    </source>
</evidence>
<dbReference type="PANTHER" id="PTHR43247:SF1">
    <property type="entry name" value="PHOSPHOSERINE AMINOTRANSFERASE"/>
    <property type="match status" value="1"/>
</dbReference>
<dbReference type="Pfam" id="PF00266">
    <property type="entry name" value="Aminotran_5"/>
    <property type="match status" value="1"/>
</dbReference>
<evidence type="ECO:0000313" key="14">
    <source>
        <dbReference type="Proteomes" id="UP000756132"/>
    </source>
</evidence>
<proteinExistence type="inferred from homology"/>
<dbReference type="AlphaFoldDB" id="A0A9Q8LAN1"/>
<dbReference type="OMA" id="AFVYFCD"/>
<dbReference type="PANTHER" id="PTHR43247">
    <property type="entry name" value="PHOSPHOSERINE AMINOTRANSFERASE"/>
    <property type="match status" value="1"/>
</dbReference>
<keyword evidence="7" id="KW-0808">Transferase</keyword>
<evidence type="ECO:0000256" key="6">
    <source>
        <dbReference type="ARBA" id="ARBA00022605"/>
    </source>
</evidence>
<evidence type="ECO:0000313" key="13">
    <source>
        <dbReference type="EMBL" id="UJO13942.1"/>
    </source>
</evidence>
<dbReference type="Proteomes" id="UP000756132">
    <property type="component" value="Chromosome 2"/>
</dbReference>
<evidence type="ECO:0000256" key="11">
    <source>
        <dbReference type="ARBA" id="ARBA00049007"/>
    </source>
</evidence>
<evidence type="ECO:0000256" key="10">
    <source>
        <dbReference type="ARBA" id="ARBA00047630"/>
    </source>
</evidence>
<dbReference type="Gene3D" id="3.90.1150.10">
    <property type="entry name" value="Aspartate Aminotransferase, domain 1"/>
    <property type="match status" value="1"/>
</dbReference>
<evidence type="ECO:0000256" key="7">
    <source>
        <dbReference type="ARBA" id="ARBA00022679"/>
    </source>
</evidence>
<comment type="cofactor">
    <cofactor evidence="1">
        <name>pyridoxal 5'-phosphate</name>
        <dbReference type="ChEBI" id="CHEBI:597326"/>
    </cofactor>
</comment>
<dbReference type="FunFam" id="3.90.1150.10:FF:000006">
    <property type="entry name" value="Phosphoserine aminotransferase"/>
    <property type="match status" value="1"/>
</dbReference>
<gene>
    <name evidence="13" type="ORF">CLAFUR5_03231</name>
</gene>
<dbReference type="Gene3D" id="3.40.640.10">
    <property type="entry name" value="Type I PLP-dependent aspartate aminotransferase-like (Major domain)"/>
    <property type="match status" value="1"/>
</dbReference>
<name>A0A9Q8LAN1_PASFU</name>
<keyword evidence="6" id="KW-0028">Amino-acid biosynthesis</keyword>
<evidence type="ECO:0000256" key="8">
    <source>
        <dbReference type="ARBA" id="ARBA00022898"/>
    </source>
</evidence>
<protein>
    <recommendedName>
        <fullName evidence="4">phosphoserine transaminase</fullName>
        <ecNumber evidence="4">2.6.1.52</ecNumber>
    </recommendedName>
</protein>
<dbReference type="InterPro" id="IPR015422">
    <property type="entry name" value="PyrdxlP-dep_Trfase_small"/>
</dbReference>
<reference evidence="13" key="2">
    <citation type="journal article" date="2022" name="Microb. Genom.">
        <title>A chromosome-scale genome assembly of the tomato pathogen Cladosporium fulvum reveals a compartmentalized genome architecture and the presence of a dispensable chromosome.</title>
        <authorList>
            <person name="Zaccaron A.Z."/>
            <person name="Chen L.H."/>
            <person name="Samaras A."/>
            <person name="Stergiopoulos I."/>
        </authorList>
    </citation>
    <scope>NUCLEOTIDE SEQUENCE</scope>
    <source>
        <strain evidence="13">Race5_Kim</strain>
    </source>
</reference>
<dbReference type="RefSeq" id="XP_047758308.1">
    <property type="nucleotide sequence ID" value="XM_047902379.1"/>
</dbReference>
<evidence type="ECO:0000256" key="5">
    <source>
        <dbReference type="ARBA" id="ARBA00022576"/>
    </source>
</evidence>
<accession>A0A9Q8LAN1</accession>
<dbReference type="EMBL" id="CP090164">
    <property type="protein sequence ID" value="UJO13942.1"/>
    <property type="molecule type" value="Genomic_DNA"/>
</dbReference>
<dbReference type="GO" id="GO:0030170">
    <property type="term" value="F:pyridoxal phosphate binding"/>
    <property type="evidence" value="ECO:0007669"/>
    <property type="project" value="TreeGrafter"/>
</dbReference>
<dbReference type="InterPro" id="IPR015421">
    <property type="entry name" value="PyrdxlP-dep_Trfase_major"/>
</dbReference>
<organism evidence="13 14">
    <name type="scientific">Passalora fulva</name>
    <name type="common">Tomato leaf mold</name>
    <name type="synonym">Cladosporium fulvum</name>
    <dbReference type="NCBI Taxonomy" id="5499"/>
    <lineage>
        <taxon>Eukaryota</taxon>
        <taxon>Fungi</taxon>
        <taxon>Dikarya</taxon>
        <taxon>Ascomycota</taxon>
        <taxon>Pezizomycotina</taxon>
        <taxon>Dothideomycetes</taxon>
        <taxon>Dothideomycetidae</taxon>
        <taxon>Mycosphaerellales</taxon>
        <taxon>Mycosphaerellaceae</taxon>
        <taxon>Fulvia</taxon>
    </lineage>
</organism>